<comment type="subcellular location">
    <subcellularLocation>
        <location evidence="5">Cell membrane</location>
        <topology evidence="5">Multi-pass membrane protein</topology>
    </subcellularLocation>
</comment>
<feature type="region of interest" description="Disordered" evidence="6">
    <location>
        <begin position="495"/>
        <end position="521"/>
    </location>
</feature>
<dbReference type="OrthoDB" id="9763654at2"/>
<keyword evidence="4 5" id="KW-0472">Membrane</keyword>
<evidence type="ECO:0000313" key="8">
    <source>
        <dbReference type="Proteomes" id="UP000316988"/>
    </source>
</evidence>
<evidence type="ECO:0000256" key="4">
    <source>
        <dbReference type="ARBA" id="ARBA00023136"/>
    </source>
</evidence>
<feature type="transmembrane region" description="Helical" evidence="5">
    <location>
        <begin position="217"/>
        <end position="234"/>
    </location>
</feature>
<evidence type="ECO:0000256" key="3">
    <source>
        <dbReference type="ARBA" id="ARBA00022989"/>
    </source>
</evidence>
<feature type="transmembrane region" description="Helical" evidence="5">
    <location>
        <begin position="64"/>
        <end position="90"/>
    </location>
</feature>
<dbReference type="PANTHER" id="PTHR39344:SF1">
    <property type="entry name" value="UPF0182 PROTEIN SLL1060"/>
    <property type="match status" value="1"/>
</dbReference>
<evidence type="ECO:0000256" key="6">
    <source>
        <dbReference type="SAM" id="MobiDB-lite"/>
    </source>
</evidence>
<dbReference type="RefSeq" id="WP_143911985.1">
    <property type="nucleotide sequence ID" value="NZ_VLNT01000002.1"/>
</dbReference>
<keyword evidence="8" id="KW-1185">Reference proteome</keyword>
<comment type="similarity">
    <text evidence="5">Belongs to the UPF0182 family.</text>
</comment>
<comment type="caution">
    <text evidence="7">The sequence shown here is derived from an EMBL/GenBank/DDBJ whole genome shotgun (WGS) entry which is preliminary data.</text>
</comment>
<feature type="region of interest" description="Disordered" evidence="6">
    <location>
        <begin position="727"/>
        <end position="752"/>
    </location>
</feature>
<dbReference type="PANTHER" id="PTHR39344">
    <property type="entry name" value="UPF0182 PROTEIN SLL1060"/>
    <property type="match status" value="1"/>
</dbReference>
<keyword evidence="1 5" id="KW-1003">Cell membrane</keyword>
<accession>A0A554SHD4</accession>
<dbReference type="InterPro" id="IPR005372">
    <property type="entry name" value="UPF0182"/>
</dbReference>
<feature type="transmembrane region" description="Helical" evidence="5">
    <location>
        <begin position="171"/>
        <end position="197"/>
    </location>
</feature>
<dbReference type="HAMAP" id="MF_01600">
    <property type="entry name" value="UPF0182"/>
    <property type="match status" value="1"/>
</dbReference>
<feature type="region of interest" description="Disordered" evidence="6">
    <location>
        <begin position="896"/>
        <end position="939"/>
    </location>
</feature>
<organism evidence="7 8">
    <name type="scientific">Aeromicrobium piscarium</name>
    <dbReference type="NCBI Taxonomy" id="2590901"/>
    <lineage>
        <taxon>Bacteria</taxon>
        <taxon>Bacillati</taxon>
        <taxon>Actinomycetota</taxon>
        <taxon>Actinomycetes</taxon>
        <taxon>Propionibacteriales</taxon>
        <taxon>Nocardioidaceae</taxon>
        <taxon>Aeromicrobium</taxon>
    </lineage>
</organism>
<feature type="compositionally biased region" description="Acidic residues" evidence="6">
    <location>
        <begin position="903"/>
        <end position="921"/>
    </location>
</feature>
<protein>
    <recommendedName>
        <fullName evidence="5">UPF0182 protein FNM00_04870</fullName>
    </recommendedName>
</protein>
<proteinExistence type="inferred from homology"/>
<gene>
    <name evidence="7" type="ORF">FNM00_04870</name>
</gene>
<dbReference type="AlphaFoldDB" id="A0A554SHD4"/>
<dbReference type="Pfam" id="PF03699">
    <property type="entry name" value="UPF0182"/>
    <property type="match status" value="1"/>
</dbReference>
<feature type="compositionally biased region" description="Polar residues" evidence="6">
    <location>
        <begin position="735"/>
        <end position="752"/>
    </location>
</feature>
<keyword evidence="2 5" id="KW-0812">Transmembrane</keyword>
<feature type="transmembrane region" description="Helical" evidence="5">
    <location>
        <begin position="119"/>
        <end position="139"/>
    </location>
</feature>
<evidence type="ECO:0000256" key="1">
    <source>
        <dbReference type="ARBA" id="ARBA00022475"/>
    </source>
</evidence>
<keyword evidence="3 5" id="KW-1133">Transmembrane helix</keyword>
<evidence type="ECO:0000256" key="2">
    <source>
        <dbReference type="ARBA" id="ARBA00022692"/>
    </source>
</evidence>
<feature type="transmembrane region" description="Helical" evidence="5">
    <location>
        <begin position="289"/>
        <end position="309"/>
    </location>
</feature>
<dbReference type="EMBL" id="VLNT01000002">
    <property type="protein sequence ID" value="TSD65753.1"/>
    <property type="molecule type" value="Genomic_DNA"/>
</dbReference>
<evidence type="ECO:0000256" key="5">
    <source>
        <dbReference type="HAMAP-Rule" id="MF_01600"/>
    </source>
</evidence>
<feature type="compositionally biased region" description="Low complexity" evidence="6">
    <location>
        <begin position="922"/>
        <end position="931"/>
    </location>
</feature>
<dbReference type="GO" id="GO:0005886">
    <property type="term" value="C:plasma membrane"/>
    <property type="evidence" value="ECO:0007669"/>
    <property type="project" value="UniProtKB-SubCell"/>
</dbReference>
<dbReference type="Proteomes" id="UP000316988">
    <property type="component" value="Unassembled WGS sequence"/>
</dbReference>
<sequence length="975" mass="107489">MSDIFGAPRPQPAPEPPDRRRKVLVPTLITLAALVVAASVFTNVWTNRLWFKSLDFSHVFTTVILTRAGLFVVFALVIGAFVALNLFLAYRTRAEPHLLRRDDPAARYRFALAPVRRGAFIVVAVVIGIFAGVVGQSRWQTFLQWWHGSSFGQNDPQFGRDIGFFTFDLPWWQFLTSFAFTMLIVALVVTAFVQYVYGGIRFAGRGLNFTRGAQIQIAVLAGVAVLIKALQYWFDRFAYLTASGGVVDGGTYTDINARIPSKNILIVVAIICALLFFSSIFLKGWTLPAIGLGGLIVASVLIGGLWPAFMQQFQVSPSEADREDPYIARNIEATKDAYGVSDVEVLPYSATTELSAEELNATAESRVSSRLIDPTLVSPAFQQLQQVRGYYTVNETLDVDRYVLDDDDQPRDVVIAAREVSLEGLQDSQRTWSNDHTVYTHGYGVIAAYGNERGPQGEPVWVARDIPPTGELEFEIPPRIYFGENSPEYSIVGRPEGADPIEVDIPRGSGSGGGDDEDDADNVTANTYDGEGGVPVGNIFNKALYALKFAEPNIILSDRVNENSKILYDRDPRERVQKVAPWLTVDGDVYPAVVDGRVVWIADGYTTSNDYPYSQHRSLREATSDTLTQTAAQAALPTDQVNYMRNSVKAVVDAYDGTVDLYAWDEDDPVLETWSNAFPDSVQPKSEISEDLMRHLRYPVDLFKVQRDVLTRYHVNDSQTFYEDGERWRVPEDPSSGNGTLQPPYYLTTSRPEQADPQFSLTSVYLPNNRENLAAFMSVNSESADEENFGKLQILELPSDTRVGGPNQIAAAIQADNQVTQTLLPFEQASNATILRGNLLTLPVGGAMLYVQPVYIQRSQAEGSYPVLQYIIASFGEDVGIGTTLDEALRAALGLEEGAAPPPEEEVEEPAEGDEGTEEPEAPAGDATPAELLEQASQYYDEAQQALADGDLALYQRRINQMADAIEQAEQALGN</sequence>
<reference evidence="7 8" key="1">
    <citation type="submission" date="2019-07" db="EMBL/GenBank/DDBJ databases">
        <authorList>
            <person name="Zhao L.H."/>
        </authorList>
    </citation>
    <scope>NUCLEOTIDE SEQUENCE [LARGE SCALE GENOMIC DNA]</scope>
    <source>
        <strain evidence="7 8">Co35</strain>
    </source>
</reference>
<name>A0A554SHD4_9ACTN</name>
<evidence type="ECO:0000313" key="7">
    <source>
        <dbReference type="EMBL" id="TSD65753.1"/>
    </source>
</evidence>
<feature type="transmembrane region" description="Helical" evidence="5">
    <location>
        <begin position="23"/>
        <end position="44"/>
    </location>
</feature>
<dbReference type="GO" id="GO:0005576">
    <property type="term" value="C:extracellular region"/>
    <property type="evidence" value="ECO:0007669"/>
    <property type="project" value="TreeGrafter"/>
</dbReference>
<feature type="transmembrane region" description="Helical" evidence="5">
    <location>
        <begin position="264"/>
        <end position="282"/>
    </location>
</feature>